<proteinExistence type="predicted"/>
<evidence type="ECO:0000313" key="2">
    <source>
        <dbReference type="EMBL" id="KAK4731208.1"/>
    </source>
</evidence>
<dbReference type="Pfam" id="PF03732">
    <property type="entry name" value="Retrotrans_gag"/>
    <property type="match status" value="1"/>
</dbReference>
<dbReference type="PANTHER" id="PTHR33223">
    <property type="entry name" value="CCHC-TYPE DOMAIN-CONTAINING PROTEIN"/>
    <property type="match status" value="1"/>
</dbReference>
<dbReference type="AlphaFoldDB" id="A0AAV9M0J9"/>
<sequence>MGQFTGFPHGDPQIHIWNFLEISDGYILKGVSSDYVRLTLFPISLLGAARQWLDQEPPNSITTWDYLVNKFLSQFFSLSKTSRSRKEILSFTQKNGENMYQAWGHFKQLSNACPHHYQANKVLAHTFYEGLDYNAKVLLNSAVGGQTLAKTCEELFDLLDKLSEGNPDYEGEITRPPASRAAGILDVDQAITINEKLDAMQHNMTMYFKQISLNQAPVNVVQQEASWCGVCGSGAHETKLCKSNSNSVNYVGNDQRDGGQQNYGNTYNSC</sequence>
<name>A0AAV9M0J9_9SOLN</name>
<dbReference type="EMBL" id="JAWPEI010000003">
    <property type="protein sequence ID" value="KAK4731208.1"/>
    <property type="molecule type" value="Genomic_DNA"/>
</dbReference>
<dbReference type="PANTHER" id="PTHR33223:SF11">
    <property type="entry name" value="ELEMENT PROTEIN, PUTATIVE-RELATED"/>
    <property type="match status" value="1"/>
</dbReference>
<gene>
    <name evidence="2" type="ORF">R3W88_024196</name>
</gene>
<dbReference type="Proteomes" id="UP001311915">
    <property type="component" value="Unassembled WGS sequence"/>
</dbReference>
<reference evidence="2 3" key="1">
    <citation type="submission" date="2023-10" db="EMBL/GenBank/DDBJ databases">
        <title>Genome-Wide Identification Analysis in wild type Solanum Pinnatisectum Reveals Some Genes Defensing Phytophthora Infestans.</title>
        <authorList>
            <person name="Sun C."/>
        </authorList>
    </citation>
    <scope>NUCLEOTIDE SEQUENCE [LARGE SCALE GENOMIC DNA]</scope>
    <source>
        <strain evidence="2">LQN</strain>
        <tissue evidence="2">Leaf</tissue>
    </source>
</reference>
<evidence type="ECO:0000313" key="3">
    <source>
        <dbReference type="Proteomes" id="UP001311915"/>
    </source>
</evidence>
<accession>A0AAV9M0J9</accession>
<keyword evidence="3" id="KW-1185">Reference proteome</keyword>
<feature type="domain" description="Retrotransposon gag" evidence="1">
    <location>
        <begin position="40"/>
        <end position="132"/>
    </location>
</feature>
<protein>
    <recommendedName>
        <fullName evidence="1">Retrotransposon gag domain-containing protein</fullName>
    </recommendedName>
</protein>
<comment type="caution">
    <text evidence="2">The sequence shown here is derived from an EMBL/GenBank/DDBJ whole genome shotgun (WGS) entry which is preliminary data.</text>
</comment>
<dbReference type="InterPro" id="IPR005162">
    <property type="entry name" value="Retrotrans_gag_dom"/>
</dbReference>
<organism evidence="2 3">
    <name type="scientific">Solanum pinnatisectum</name>
    <name type="common">tansyleaf nightshade</name>
    <dbReference type="NCBI Taxonomy" id="50273"/>
    <lineage>
        <taxon>Eukaryota</taxon>
        <taxon>Viridiplantae</taxon>
        <taxon>Streptophyta</taxon>
        <taxon>Embryophyta</taxon>
        <taxon>Tracheophyta</taxon>
        <taxon>Spermatophyta</taxon>
        <taxon>Magnoliopsida</taxon>
        <taxon>eudicotyledons</taxon>
        <taxon>Gunneridae</taxon>
        <taxon>Pentapetalae</taxon>
        <taxon>asterids</taxon>
        <taxon>lamiids</taxon>
        <taxon>Solanales</taxon>
        <taxon>Solanaceae</taxon>
        <taxon>Solanoideae</taxon>
        <taxon>Solaneae</taxon>
        <taxon>Solanum</taxon>
    </lineage>
</organism>
<evidence type="ECO:0000259" key="1">
    <source>
        <dbReference type="Pfam" id="PF03732"/>
    </source>
</evidence>